<proteinExistence type="inferred from homology"/>
<reference evidence="7" key="1">
    <citation type="submission" date="2022-10" db="EMBL/GenBank/DDBJ databases">
        <title>Catenovulum adriacola sp. nov. isolated in the Harbour of Susak.</title>
        <authorList>
            <person name="Schoch T."/>
            <person name="Reich S.J."/>
            <person name="Stoeferle S."/>
            <person name="Flaiz M."/>
            <person name="Kazda M."/>
            <person name="Riedel C.U."/>
            <person name="Duerre P."/>
        </authorList>
    </citation>
    <scope>NUCLEOTIDE SEQUENCE</scope>
    <source>
        <strain evidence="7">TS8</strain>
    </source>
</reference>
<dbReference type="PANTHER" id="PTHR43133:SF25">
    <property type="entry name" value="RNA POLYMERASE SIGMA FACTOR RFAY-RELATED"/>
    <property type="match status" value="1"/>
</dbReference>
<feature type="domain" description="RNA polymerase sigma factor 70 region 4 type 2" evidence="6">
    <location>
        <begin position="98"/>
        <end position="149"/>
    </location>
</feature>
<name>A0ABY7ALR4_9ALTE</name>
<evidence type="ECO:0000256" key="4">
    <source>
        <dbReference type="ARBA" id="ARBA00023163"/>
    </source>
</evidence>
<dbReference type="Pfam" id="PF04542">
    <property type="entry name" value="Sigma70_r2"/>
    <property type="match status" value="1"/>
</dbReference>
<dbReference type="PANTHER" id="PTHR43133">
    <property type="entry name" value="RNA POLYMERASE ECF-TYPE SIGMA FACTO"/>
    <property type="match status" value="1"/>
</dbReference>
<dbReference type="InterPro" id="IPR013249">
    <property type="entry name" value="RNA_pol_sigma70_r4_t2"/>
</dbReference>
<evidence type="ECO:0000313" key="8">
    <source>
        <dbReference type="Proteomes" id="UP001163726"/>
    </source>
</evidence>
<evidence type="ECO:0000256" key="1">
    <source>
        <dbReference type="ARBA" id="ARBA00010641"/>
    </source>
</evidence>
<evidence type="ECO:0000256" key="2">
    <source>
        <dbReference type="ARBA" id="ARBA00023015"/>
    </source>
</evidence>
<protein>
    <submittedName>
        <fullName evidence="7">Sigma-70 family RNA polymerase sigma factor</fullName>
    </submittedName>
</protein>
<dbReference type="Gene3D" id="1.20.140.160">
    <property type="match status" value="1"/>
</dbReference>
<evidence type="ECO:0000256" key="3">
    <source>
        <dbReference type="ARBA" id="ARBA00023082"/>
    </source>
</evidence>
<dbReference type="Pfam" id="PF08281">
    <property type="entry name" value="Sigma70_r4_2"/>
    <property type="match status" value="1"/>
</dbReference>
<dbReference type="InterPro" id="IPR013325">
    <property type="entry name" value="RNA_pol_sigma_r2"/>
</dbReference>
<evidence type="ECO:0000259" key="5">
    <source>
        <dbReference type="Pfam" id="PF04542"/>
    </source>
</evidence>
<keyword evidence="8" id="KW-1185">Reference proteome</keyword>
<keyword evidence="2" id="KW-0805">Transcription regulation</keyword>
<evidence type="ECO:0000313" key="7">
    <source>
        <dbReference type="EMBL" id="WAJ70484.1"/>
    </source>
</evidence>
<dbReference type="EMBL" id="CP109965">
    <property type="protein sequence ID" value="WAJ70484.1"/>
    <property type="molecule type" value="Genomic_DNA"/>
</dbReference>
<organism evidence="7 8">
    <name type="scientific">Catenovulum adriaticum</name>
    <dbReference type="NCBI Taxonomy" id="2984846"/>
    <lineage>
        <taxon>Bacteria</taxon>
        <taxon>Pseudomonadati</taxon>
        <taxon>Pseudomonadota</taxon>
        <taxon>Gammaproteobacteria</taxon>
        <taxon>Alteromonadales</taxon>
        <taxon>Alteromonadaceae</taxon>
        <taxon>Catenovulum</taxon>
    </lineage>
</organism>
<dbReference type="RefSeq" id="WP_268074835.1">
    <property type="nucleotide sequence ID" value="NZ_CP109965.1"/>
</dbReference>
<dbReference type="SUPFAM" id="SSF88946">
    <property type="entry name" value="Sigma2 domain of RNA polymerase sigma factors"/>
    <property type="match status" value="1"/>
</dbReference>
<comment type="similarity">
    <text evidence="1">Belongs to the sigma-70 factor family. ECF subfamily.</text>
</comment>
<keyword evidence="4" id="KW-0804">Transcription</keyword>
<feature type="domain" description="RNA polymerase sigma-70 region 2" evidence="5">
    <location>
        <begin position="8"/>
        <end position="68"/>
    </location>
</feature>
<keyword evidence="3" id="KW-0731">Sigma factor</keyword>
<dbReference type="NCBIfam" id="TIGR02937">
    <property type="entry name" value="sigma70-ECF"/>
    <property type="match status" value="1"/>
</dbReference>
<sequence length="164" mass="18842">MKKDLIRLIPMIRRFAFSLTGNQHDADDLLQNTVERLLDKGVPDDVMLEKWMFKVCRNIWIDEYRARKVRQNAVFSEVLTEYQIVDGEAEQTSQISLNELNQAMDILPDEQRSIISLVALQGFSYKDVAETLAIPVGTVMSRLARARVSLHKLIRHDQSKGELA</sequence>
<dbReference type="InterPro" id="IPR013324">
    <property type="entry name" value="RNA_pol_sigma_r3/r4-like"/>
</dbReference>
<accession>A0ABY7ALR4</accession>
<dbReference type="InterPro" id="IPR014284">
    <property type="entry name" value="RNA_pol_sigma-70_dom"/>
</dbReference>
<dbReference type="SUPFAM" id="SSF88659">
    <property type="entry name" value="Sigma3 and sigma4 domains of RNA polymerase sigma factors"/>
    <property type="match status" value="1"/>
</dbReference>
<dbReference type="InterPro" id="IPR007627">
    <property type="entry name" value="RNA_pol_sigma70_r2"/>
</dbReference>
<evidence type="ECO:0000259" key="6">
    <source>
        <dbReference type="Pfam" id="PF08281"/>
    </source>
</evidence>
<gene>
    <name evidence="7" type="ORF">OLW01_01305</name>
</gene>
<dbReference type="CDD" id="cd06171">
    <property type="entry name" value="Sigma70_r4"/>
    <property type="match status" value="1"/>
</dbReference>
<dbReference type="Proteomes" id="UP001163726">
    <property type="component" value="Chromosome"/>
</dbReference>
<dbReference type="InterPro" id="IPR039425">
    <property type="entry name" value="RNA_pol_sigma-70-like"/>
</dbReference>